<evidence type="ECO:0000313" key="3">
    <source>
        <dbReference type="Proteomes" id="UP000292935"/>
    </source>
</evidence>
<protein>
    <submittedName>
        <fullName evidence="2">Alpha/beta hydrolase</fullName>
    </submittedName>
</protein>
<accession>A0A4Q2JKB6</accession>
<proteinExistence type="predicted"/>
<dbReference type="EMBL" id="SDPO01000004">
    <property type="protein sequence ID" value="RXZ46348.1"/>
    <property type="molecule type" value="Genomic_DNA"/>
</dbReference>
<dbReference type="InterPro" id="IPR050228">
    <property type="entry name" value="Carboxylesterase_BioH"/>
</dbReference>
<sequence>MHRSDAYRRGMQLAVHESGGGARTAILIHGIMSDSRAWHRVTAELEAQGFRVLAVDLAGHGRSPRAVHYSPAGWAGDVVETLEPLLDGPPDIVMGHSLGGLVASLVADRLAPRAAIYIDPAFSFPKGVKGWAFKAFFAVAPRPKRSALVRMNPKWSAVDVDIELATLRDWDKRTILGFTDTRPLVPPARLVAPTLVVLAEKSLLITAKVARQLRHQGMTVETVQGTGHTVFRDDHAGFMDAVLGWLRELAPVTPEPVPVGIRSAA</sequence>
<dbReference type="PANTHER" id="PTHR43194:SF2">
    <property type="entry name" value="PEROXISOMAL MEMBRANE PROTEIN LPX1"/>
    <property type="match status" value="1"/>
</dbReference>
<name>A0A4Q2JKB6_9MICO</name>
<dbReference type="AlphaFoldDB" id="A0A4Q2JKB6"/>
<dbReference type="InterPro" id="IPR000073">
    <property type="entry name" value="AB_hydrolase_1"/>
</dbReference>
<dbReference type="Proteomes" id="UP000292935">
    <property type="component" value="Unassembled WGS sequence"/>
</dbReference>
<comment type="caution">
    <text evidence="2">The sequence shown here is derived from an EMBL/GenBank/DDBJ whole genome shotgun (WGS) entry which is preliminary data.</text>
</comment>
<feature type="domain" description="AB hydrolase-1" evidence="1">
    <location>
        <begin position="26"/>
        <end position="240"/>
    </location>
</feature>
<reference evidence="2 3" key="1">
    <citation type="submission" date="2019-01" db="EMBL/GenBank/DDBJ databases">
        <authorList>
            <person name="Li J."/>
        </authorList>
    </citation>
    <scope>NUCLEOTIDE SEQUENCE [LARGE SCALE GENOMIC DNA]</scope>
    <source>
        <strain evidence="2 3">CCUG 35506</strain>
    </source>
</reference>
<keyword evidence="3" id="KW-1185">Reference proteome</keyword>
<dbReference type="Pfam" id="PF12697">
    <property type="entry name" value="Abhydrolase_6"/>
    <property type="match status" value="1"/>
</dbReference>
<dbReference type="Gene3D" id="3.40.50.1820">
    <property type="entry name" value="alpha/beta hydrolase"/>
    <property type="match status" value="1"/>
</dbReference>
<gene>
    <name evidence="2" type="ORF">ESP57_15650</name>
</gene>
<evidence type="ECO:0000313" key="2">
    <source>
        <dbReference type="EMBL" id="RXZ46348.1"/>
    </source>
</evidence>
<dbReference type="InterPro" id="IPR029058">
    <property type="entry name" value="AB_hydrolase_fold"/>
</dbReference>
<dbReference type="PANTHER" id="PTHR43194">
    <property type="entry name" value="HYDROLASE ALPHA/BETA FOLD FAMILY"/>
    <property type="match status" value="1"/>
</dbReference>
<dbReference type="OrthoDB" id="8444301at2"/>
<dbReference type="GO" id="GO:0016787">
    <property type="term" value="F:hydrolase activity"/>
    <property type="evidence" value="ECO:0007669"/>
    <property type="project" value="UniProtKB-KW"/>
</dbReference>
<dbReference type="SUPFAM" id="SSF53474">
    <property type="entry name" value="alpha/beta-Hydrolases"/>
    <property type="match status" value="1"/>
</dbReference>
<evidence type="ECO:0000259" key="1">
    <source>
        <dbReference type="Pfam" id="PF12697"/>
    </source>
</evidence>
<organism evidence="2 3">
    <name type="scientific">Agromyces fucosus</name>
    <dbReference type="NCBI Taxonomy" id="41985"/>
    <lineage>
        <taxon>Bacteria</taxon>
        <taxon>Bacillati</taxon>
        <taxon>Actinomycetota</taxon>
        <taxon>Actinomycetes</taxon>
        <taxon>Micrococcales</taxon>
        <taxon>Microbacteriaceae</taxon>
        <taxon>Agromyces</taxon>
    </lineage>
</organism>
<keyword evidence="2" id="KW-0378">Hydrolase</keyword>